<name>F9ZW60_METMM</name>
<dbReference type="RefSeq" id="WP_013820250.1">
    <property type="nucleotide sequence ID" value="NC_015572.1"/>
</dbReference>
<evidence type="ECO:0000256" key="1">
    <source>
        <dbReference type="ARBA" id="ARBA00022679"/>
    </source>
</evidence>
<keyword evidence="1" id="KW-0808">Transferase</keyword>
<evidence type="ECO:0000256" key="3">
    <source>
        <dbReference type="ARBA" id="ARBA00022842"/>
    </source>
</evidence>
<gene>
    <name evidence="5" type="ordered locus">Metme_3670</name>
</gene>
<proteinExistence type="predicted"/>
<dbReference type="InterPro" id="IPR025877">
    <property type="entry name" value="MobA-like_NTP_Trfase"/>
</dbReference>
<evidence type="ECO:0000313" key="5">
    <source>
        <dbReference type="EMBL" id="AEG02031.1"/>
    </source>
</evidence>
<dbReference type="eggNOG" id="COG1208">
    <property type="taxonomic scope" value="Bacteria"/>
</dbReference>
<dbReference type="Pfam" id="PF12804">
    <property type="entry name" value="NTP_transf_3"/>
    <property type="match status" value="2"/>
</dbReference>
<dbReference type="Gene3D" id="3.90.550.10">
    <property type="entry name" value="Spore Coat Polysaccharide Biosynthesis Protein SpsA, Chain A"/>
    <property type="match status" value="2"/>
</dbReference>
<dbReference type="Proteomes" id="UP000008888">
    <property type="component" value="Chromosome"/>
</dbReference>
<sequence>MPSPALNLVIPMAGRGSRFREAGYQTFKPFLEIDGRPMIQHVLERFPPDVRRFVVTSRELLSPAEIARLEQELNCELIFIAPHREGPAYSLAAAAEQLPLDESFFIAYCDISWRWDFEQVRAGLDHDGVIYTHQGFHPHLIANNFSAFCLPRADAPALLDTIREKASFTDDWMSEPISIGAFFIRDGHAMIAASRQLIAADSRVNGEFFPSLIFNQLTDMGGQVLLQSVPYFIHWGVPEQLQDYLRWKRIVNEPPSPTGDRGPQNILTMAGLGKRMREVSEQPKAMIPIHGLPMYRYCADRFPAAAPTLITVPGIARQLNAANRREKQIVLPRQTSSQFDTLLQAAPLLCGQRDFFLSSCDAFGLFDPQHFQATVARQRPDAVIFTFRSSLTQRKMATHHTHVNVENDRVVAVHVKSKRSEDDPGLAGFFWIRNGDIFHRLGQVPLWGEGEMVADNAFAHFVAEGLNVMAYELDEYVHLGTPEEFMEFRYWLDHRGVFATP</sequence>
<evidence type="ECO:0000259" key="4">
    <source>
        <dbReference type="Pfam" id="PF12804"/>
    </source>
</evidence>
<evidence type="ECO:0000313" key="6">
    <source>
        <dbReference type="Proteomes" id="UP000008888"/>
    </source>
</evidence>
<organism evidence="5 6">
    <name type="scientific">Methylomonas methanica (strain DSM 25384 / MC09)</name>
    <dbReference type="NCBI Taxonomy" id="857087"/>
    <lineage>
        <taxon>Bacteria</taxon>
        <taxon>Pseudomonadati</taxon>
        <taxon>Pseudomonadota</taxon>
        <taxon>Gammaproteobacteria</taxon>
        <taxon>Methylococcales</taxon>
        <taxon>Methylococcaceae</taxon>
        <taxon>Methylomonas</taxon>
    </lineage>
</organism>
<dbReference type="InterPro" id="IPR050065">
    <property type="entry name" value="GlmU-like"/>
</dbReference>
<dbReference type="KEGG" id="mmt:Metme_3670"/>
<feature type="domain" description="MobA-like NTP transferase" evidence="4">
    <location>
        <begin position="269"/>
        <end position="387"/>
    </location>
</feature>
<feature type="domain" description="MobA-like NTP transferase" evidence="4">
    <location>
        <begin position="9"/>
        <end position="151"/>
    </location>
</feature>
<dbReference type="STRING" id="857087.Metme_3670"/>
<dbReference type="PANTHER" id="PTHR43584:SF8">
    <property type="entry name" value="N-ACETYLMURAMATE ALPHA-1-PHOSPHATE URIDYLYLTRANSFERASE"/>
    <property type="match status" value="1"/>
</dbReference>
<dbReference type="GO" id="GO:0016779">
    <property type="term" value="F:nucleotidyltransferase activity"/>
    <property type="evidence" value="ECO:0007669"/>
    <property type="project" value="UniProtKB-KW"/>
</dbReference>
<reference evidence="5 6" key="1">
    <citation type="journal article" date="2011" name="J. Bacteriol.">
        <title>Complete Genome Sequence of the Aerobic Marine Methanotroph Methylomonas methanica MC09.</title>
        <authorList>
            <person name="Boden R."/>
            <person name="Cunliffe M."/>
            <person name="Scanlan J."/>
            <person name="Moussard H."/>
            <person name="Kits K.D."/>
            <person name="Klotz M.G."/>
            <person name="Jetten M.S."/>
            <person name="Vuilleumier S."/>
            <person name="Han J."/>
            <person name="Peters L."/>
            <person name="Mikhailova N."/>
            <person name="Teshima H."/>
            <person name="Tapia R."/>
            <person name="Kyrpides N."/>
            <person name="Ivanova N."/>
            <person name="Pagani I."/>
            <person name="Cheng J.F."/>
            <person name="Goodwin L."/>
            <person name="Han C."/>
            <person name="Hauser L."/>
            <person name="Land M.L."/>
            <person name="Lapidus A."/>
            <person name="Lucas S."/>
            <person name="Pitluck S."/>
            <person name="Woyke T."/>
            <person name="Stein L."/>
            <person name="Murrell J.C."/>
        </authorList>
    </citation>
    <scope>NUCLEOTIDE SEQUENCE [LARGE SCALE GENOMIC DNA]</scope>
    <source>
        <strain evidence="5 6">MC09</strain>
    </source>
</reference>
<protein>
    <recommendedName>
        <fullName evidence="4">MobA-like NTP transferase domain-containing protein</fullName>
    </recommendedName>
</protein>
<dbReference type="SUPFAM" id="SSF53448">
    <property type="entry name" value="Nucleotide-diphospho-sugar transferases"/>
    <property type="match status" value="2"/>
</dbReference>
<keyword evidence="2" id="KW-0548">Nucleotidyltransferase</keyword>
<dbReference type="InterPro" id="IPR029044">
    <property type="entry name" value="Nucleotide-diphossugar_trans"/>
</dbReference>
<evidence type="ECO:0000256" key="2">
    <source>
        <dbReference type="ARBA" id="ARBA00022695"/>
    </source>
</evidence>
<dbReference type="EMBL" id="CP002738">
    <property type="protein sequence ID" value="AEG02031.1"/>
    <property type="molecule type" value="Genomic_DNA"/>
</dbReference>
<accession>F9ZW60</accession>
<keyword evidence="3" id="KW-0460">Magnesium</keyword>
<dbReference type="PANTHER" id="PTHR43584">
    <property type="entry name" value="NUCLEOTIDYL TRANSFERASE"/>
    <property type="match status" value="1"/>
</dbReference>
<dbReference type="AlphaFoldDB" id="F9ZW60"/>
<keyword evidence="6" id="KW-1185">Reference proteome</keyword>
<reference evidence="6" key="3">
    <citation type="submission" date="2011-05" db="EMBL/GenBank/DDBJ databases">
        <title>Complete sequence of Methylomonas methanica MC09.</title>
        <authorList>
            <consortium name="US DOE Joint Genome Institute"/>
            <person name="Lucas S."/>
            <person name="Han J."/>
            <person name="Lapidus A."/>
            <person name="Cheng J.-F."/>
            <person name="Goodwin L."/>
            <person name="Pitluck S."/>
            <person name="Peters L."/>
            <person name="Mikhailova N."/>
            <person name="Teshima H."/>
            <person name="Han C."/>
            <person name="Tapia R."/>
            <person name="Land M."/>
            <person name="Hauser L."/>
            <person name="Kyrpides N."/>
            <person name="Ivanova N."/>
            <person name="Pagani I."/>
            <person name="Stein L."/>
            <person name="Woyke T."/>
        </authorList>
    </citation>
    <scope>NUCLEOTIDE SEQUENCE [LARGE SCALE GENOMIC DNA]</scope>
    <source>
        <strain evidence="6">MC09</strain>
    </source>
</reference>
<dbReference type="HOGENOM" id="CLU_496752_0_0_6"/>
<reference key="2">
    <citation type="submission" date="2011-05" db="EMBL/GenBank/DDBJ databases">
        <title>Complete genome sequence of the aerobic marine methanotroph Methylomonas methanica MC09.</title>
        <authorList>
            <person name="Boden R."/>
            <person name="Cunliffe M."/>
            <person name="Scanlan J."/>
            <person name="Moussard H."/>
            <person name="Kits K.D."/>
            <person name="Klotz M."/>
            <person name="Jetten M."/>
            <person name="Vuilleumier S."/>
            <person name="Han J."/>
            <person name="Peters L."/>
            <person name="Mikhailova N."/>
            <person name="Teshima H."/>
            <person name="Tapia R."/>
            <person name="Kyrpides N."/>
            <person name="Ivanova N."/>
            <person name="Pagani I."/>
            <person name="Cheng J.-F."/>
            <person name="Goodwin L."/>
            <person name="Han C."/>
            <person name="Hauser L."/>
            <person name="Land M."/>
            <person name="Lapidus A."/>
            <person name="Lucas S."/>
            <person name="Pitluck S."/>
            <person name="Woyke T."/>
            <person name="Stein L.Y."/>
            <person name="Murrell C."/>
        </authorList>
    </citation>
    <scope>NUCLEOTIDE SEQUENCE</scope>
    <source>
        <strain>MC09</strain>
    </source>
</reference>
<dbReference type="OrthoDB" id="9788272at2"/>